<dbReference type="PANTHER" id="PTHR11560">
    <property type="entry name" value="39S RIBOSOMAL PROTEIN L10, MITOCHONDRIAL"/>
    <property type="match status" value="1"/>
</dbReference>
<evidence type="ECO:0000313" key="7">
    <source>
        <dbReference type="Proteomes" id="UP000034855"/>
    </source>
</evidence>
<gene>
    <name evidence="5" type="primary">rplJ</name>
    <name evidence="6" type="ORF">UT67_C0001G0026</name>
</gene>
<comment type="caution">
    <text evidence="6">The sequence shown here is derived from an EMBL/GenBank/DDBJ whole genome shotgun (WGS) entry which is preliminary data.</text>
</comment>
<dbReference type="NCBIfam" id="NF000955">
    <property type="entry name" value="PRK00099.1-1"/>
    <property type="match status" value="1"/>
</dbReference>
<name>A0A0G0QDX6_9BACT</name>
<dbReference type="Pfam" id="PF00466">
    <property type="entry name" value="Ribosomal_L10"/>
    <property type="match status" value="1"/>
</dbReference>
<keyword evidence="5" id="KW-0694">RNA-binding</keyword>
<keyword evidence="2 5" id="KW-0689">Ribosomal protein</keyword>
<keyword evidence="3 5" id="KW-0687">Ribonucleoprotein</keyword>
<evidence type="ECO:0000256" key="1">
    <source>
        <dbReference type="ARBA" id="ARBA00008889"/>
    </source>
</evidence>
<evidence type="ECO:0000256" key="2">
    <source>
        <dbReference type="ARBA" id="ARBA00022980"/>
    </source>
</evidence>
<dbReference type="GO" id="GO:0005840">
    <property type="term" value="C:ribosome"/>
    <property type="evidence" value="ECO:0007669"/>
    <property type="project" value="UniProtKB-KW"/>
</dbReference>
<comment type="similarity">
    <text evidence="1 5">Belongs to the universal ribosomal protein uL10 family.</text>
</comment>
<organism evidence="6 7">
    <name type="scientific">Candidatus Magasanikbacteria bacterium GW2011_GWA2_40_10</name>
    <dbReference type="NCBI Taxonomy" id="1619037"/>
    <lineage>
        <taxon>Bacteria</taxon>
        <taxon>Candidatus Magasanikiibacteriota</taxon>
    </lineage>
</organism>
<sequence>MPKTKQQKEETIKSLEDGLKAAKAVVFANFQGLKVSEAEELRRECRKNDIKVVVAKKTLVKRACEDLGLKDIDPKVFAGGVATFMALGDEISAARIVNNFAKTHEILKIFGGVLEGKFVDVITVKSLANLPSKQELLARLVGSINAPVSGFVNVLAGNLRGLVGVLNNIAKAKA</sequence>
<dbReference type="Gene3D" id="3.30.70.1730">
    <property type="match status" value="1"/>
</dbReference>
<dbReference type="InterPro" id="IPR022973">
    <property type="entry name" value="Ribosomal_uL10_bac"/>
</dbReference>
<accession>A0A0G0QDX6</accession>
<protein>
    <recommendedName>
        <fullName evidence="4 5">Large ribosomal subunit protein uL10</fullName>
    </recommendedName>
</protein>
<dbReference type="InterPro" id="IPR047865">
    <property type="entry name" value="Ribosomal_uL10_bac_type"/>
</dbReference>
<evidence type="ECO:0000256" key="5">
    <source>
        <dbReference type="HAMAP-Rule" id="MF_00362"/>
    </source>
</evidence>
<dbReference type="EMBL" id="LBXR01000001">
    <property type="protein sequence ID" value="KKR35521.1"/>
    <property type="molecule type" value="Genomic_DNA"/>
</dbReference>
<dbReference type="SUPFAM" id="SSF160369">
    <property type="entry name" value="Ribosomal protein L10-like"/>
    <property type="match status" value="1"/>
</dbReference>
<dbReference type="InterPro" id="IPR001790">
    <property type="entry name" value="Ribosomal_uL10"/>
</dbReference>
<comment type="function">
    <text evidence="5">Forms part of the ribosomal stalk, playing a central role in the interaction of the ribosome with GTP-bound translation factors.</text>
</comment>
<dbReference type="Proteomes" id="UP000034855">
    <property type="component" value="Unassembled WGS sequence"/>
</dbReference>
<reference evidence="6 7" key="1">
    <citation type="journal article" date="2015" name="Nature">
        <title>rRNA introns, odd ribosomes, and small enigmatic genomes across a large radiation of phyla.</title>
        <authorList>
            <person name="Brown C.T."/>
            <person name="Hug L.A."/>
            <person name="Thomas B.C."/>
            <person name="Sharon I."/>
            <person name="Castelle C.J."/>
            <person name="Singh A."/>
            <person name="Wilkins M.J."/>
            <person name="Williams K.H."/>
            <person name="Banfield J.F."/>
        </authorList>
    </citation>
    <scope>NUCLEOTIDE SEQUENCE [LARGE SCALE GENOMIC DNA]</scope>
</reference>
<dbReference type="AlphaFoldDB" id="A0A0G0QDX6"/>
<comment type="subunit">
    <text evidence="5">Part of the ribosomal stalk of the 50S ribosomal subunit. The N-terminus interacts with L11 and the large rRNA to form the base of the stalk. The C-terminus forms an elongated spine to which L12 dimers bind in a sequential fashion forming a multimeric L10(L12)X complex.</text>
</comment>
<dbReference type="GO" id="GO:1990904">
    <property type="term" value="C:ribonucleoprotein complex"/>
    <property type="evidence" value="ECO:0007669"/>
    <property type="project" value="UniProtKB-KW"/>
</dbReference>
<dbReference type="InterPro" id="IPR043141">
    <property type="entry name" value="Ribosomal_uL10-like_sf"/>
</dbReference>
<evidence type="ECO:0000256" key="3">
    <source>
        <dbReference type="ARBA" id="ARBA00023274"/>
    </source>
</evidence>
<dbReference type="GO" id="GO:0006412">
    <property type="term" value="P:translation"/>
    <property type="evidence" value="ECO:0007669"/>
    <property type="project" value="UniProtKB-UniRule"/>
</dbReference>
<dbReference type="Gene3D" id="6.10.250.290">
    <property type="match status" value="1"/>
</dbReference>
<proteinExistence type="inferred from homology"/>
<dbReference type="STRING" id="1619037.UT67_C0001G0026"/>
<keyword evidence="5" id="KW-0699">rRNA-binding</keyword>
<evidence type="ECO:0000256" key="4">
    <source>
        <dbReference type="ARBA" id="ARBA00035202"/>
    </source>
</evidence>
<evidence type="ECO:0000313" key="6">
    <source>
        <dbReference type="EMBL" id="KKR35521.1"/>
    </source>
</evidence>
<dbReference type="GO" id="GO:0070180">
    <property type="term" value="F:large ribosomal subunit rRNA binding"/>
    <property type="evidence" value="ECO:0007669"/>
    <property type="project" value="UniProtKB-UniRule"/>
</dbReference>
<dbReference type="HAMAP" id="MF_00362">
    <property type="entry name" value="Ribosomal_uL10"/>
    <property type="match status" value="1"/>
</dbReference>
<dbReference type="CDD" id="cd05797">
    <property type="entry name" value="Ribosomal_L10"/>
    <property type="match status" value="1"/>
</dbReference>